<dbReference type="Pfam" id="PF00651">
    <property type="entry name" value="BTB"/>
    <property type="match status" value="1"/>
</dbReference>
<dbReference type="CDD" id="cd18186">
    <property type="entry name" value="BTB_POZ_ZBTB_KLHL-like"/>
    <property type="match status" value="1"/>
</dbReference>
<organism evidence="2 3">
    <name type="scientific">Zasmidium cellare ATCC 36951</name>
    <dbReference type="NCBI Taxonomy" id="1080233"/>
    <lineage>
        <taxon>Eukaryota</taxon>
        <taxon>Fungi</taxon>
        <taxon>Dikarya</taxon>
        <taxon>Ascomycota</taxon>
        <taxon>Pezizomycotina</taxon>
        <taxon>Dothideomycetes</taxon>
        <taxon>Dothideomycetidae</taxon>
        <taxon>Mycosphaerellales</taxon>
        <taxon>Mycosphaerellaceae</taxon>
        <taxon>Zasmidium</taxon>
    </lineage>
</organism>
<evidence type="ECO:0000313" key="3">
    <source>
        <dbReference type="Proteomes" id="UP000799537"/>
    </source>
</evidence>
<protein>
    <recommendedName>
        <fullName evidence="1">BTB domain-containing protein</fullName>
    </recommendedName>
</protein>
<keyword evidence="3" id="KW-1185">Reference proteome</keyword>
<reference evidence="2" key="1">
    <citation type="journal article" date="2020" name="Stud. Mycol.">
        <title>101 Dothideomycetes genomes: a test case for predicting lifestyles and emergence of pathogens.</title>
        <authorList>
            <person name="Haridas S."/>
            <person name="Albert R."/>
            <person name="Binder M."/>
            <person name="Bloem J."/>
            <person name="Labutti K."/>
            <person name="Salamov A."/>
            <person name="Andreopoulos B."/>
            <person name="Baker S."/>
            <person name="Barry K."/>
            <person name="Bills G."/>
            <person name="Bluhm B."/>
            <person name="Cannon C."/>
            <person name="Castanera R."/>
            <person name="Culley D."/>
            <person name="Daum C."/>
            <person name="Ezra D."/>
            <person name="Gonzalez J."/>
            <person name="Henrissat B."/>
            <person name="Kuo A."/>
            <person name="Liang C."/>
            <person name="Lipzen A."/>
            <person name="Lutzoni F."/>
            <person name="Magnuson J."/>
            <person name="Mondo S."/>
            <person name="Nolan M."/>
            <person name="Ohm R."/>
            <person name="Pangilinan J."/>
            <person name="Park H.-J."/>
            <person name="Ramirez L."/>
            <person name="Alfaro M."/>
            <person name="Sun H."/>
            <person name="Tritt A."/>
            <person name="Yoshinaga Y."/>
            <person name="Zwiers L.-H."/>
            <person name="Turgeon B."/>
            <person name="Goodwin S."/>
            <person name="Spatafora J."/>
            <person name="Crous P."/>
            <person name="Grigoriev I."/>
        </authorList>
    </citation>
    <scope>NUCLEOTIDE SEQUENCE</scope>
    <source>
        <strain evidence="2">ATCC 36951</strain>
    </source>
</reference>
<sequence length="199" mass="22999">MADDRVRSNEPTDFILVSSTGQEFGVHRAVMAEFSPTFWNMTTNPYYDEFRTGRYVFQDYKASTVKALKCHMYDETYDWWNMHPEAKALHFTELWNLAHIFLVKDLAELVMADFLHWTCPKDVTGPDDSQYVHQAIGAVCENQHVPAALWQLLVDQWATFLTNEESNGRGELYKILGIYPGFSEAVRIRVAHKAPEQSN</sequence>
<dbReference type="InterPro" id="IPR000210">
    <property type="entry name" value="BTB/POZ_dom"/>
</dbReference>
<dbReference type="PROSITE" id="PS50097">
    <property type="entry name" value="BTB"/>
    <property type="match status" value="1"/>
</dbReference>
<accession>A0A6A6CBF5</accession>
<dbReference type="Gene3D" id="3.30.710.10">
    <property type="entry name" value="Potassium Channel Kv1.1, Chain A"/>
    <property type="match status" value="1"/>
</dbReference>
<feature type="domain" description="BTB" evidence="1">
    <location>
        <begin position="12"/>
        <end position="74"/>
    </location>
</feature>
<dbReference type="SUPFAM" id="SSF54695">
    <property type="entry name" value="POZ domain"/>
    <property type="match status" value="1"/>
</dbReference>
<dbReference type="Proteomes" id="UP000799537">
    <property type="component" value="Unassembled WGS sequence"/>
</dbReference>
<evidence type="ECO:0000313" key="2">
    <source>
        <dbReference type="EMBL" id="KAF2164123.1"/>
    </source>
</evidence>
<dbReference type="InterPro" id="IPR011333">
    <property type="entry name" value="SKP1/BTB/POZ_sf"/>
</dbReference>
<gene>
    <name evidence="2" type="ORF">M409DRAFT_25469</name>
</gene>
<evidence type="ECO:0000259" key="1">
    <source>
        <dbReference type="PROSITE" id="PS50097"/>
    </source>
</evidence>
<dbReference type="AlphaFoldDB" id="A0A6A6CBF5"/>
<proteinExistence type="predicted"/>
<dbReference type="GeneID" id="54560976"/>
<dbReference type="EMBL" id="ML993605">
    <property type="protein sequence ID" value="KAF2164123.1"/>
    <property type="molecule type" value="Genomic_DNA"/>
</dbReference>
<name>A0A6A6CBF5_ZASCE</name>
<dbReference type="RefSeq" id="XP_033665012.1">
    <property type="nucleotide sequence ID" value="XM_033807704.1"/>
</dbReference>